<evidence type="ECO:0000313" key="1">
    <source>
        <dbReference type="EMBL" id="KAF9585849.1"/>
    </source>
</evidence>
<keyword evidence="2" id="KW-1185">Reference proteome</keyword>
<accession>A0A9P6KHL9</accession>
<organism evidence="1 2">
    <name type="scientific">Lunasporangiospora selenospora</name>
    <dbReference type="NCBI Taxonomy" id="979761"/>
    <lineage>
        <taxon>Eukaryota</taxon>
        <taxon>Fungi</taxon>
        <taxon>Fungi incertae sedis</taxon>
        <taxon>Mucoromycota</taxon>
        <taxon>Mortierellomycotina</taxon>
        <taxon>Mortierellomycetes</taxon>
        <taxon>Mortierellales</taxon>
        <taxon>Mortierellaceae</taxon>
        <taxon>Lunasporangiospora</taxon>
    </lineage>
</organism>
<proteinExistence type="predicted"/>
<evidence type="ECO:0000313" key="2">
    <source>
        <dbReference type="Proteomes" id="UP000780801"/>
    </source>
</evidence>
<comment type="caution">
    <text evidence="1">The sequence shown here is derived from an EMBL/GenBank/DDBJ whole genome shotgun (WGS) entry which is preliminary data.</text>
</comment>
<protein>
    <submittedName>
        <fullName evidence="1">Uncharacterized protein</fullName>
    </submittedName>
</protein>
<sequence>MDKIQLVLDKSLSKLQQTLMTRHPLVFSVDAIQDYLRIQSHIGSIAMSITSLYYRATDSVRKEEMTKSLDKIRLQFPKVPESDVLMLLEHALEAHAYRLFFTTAANQAQEPTSKSNKPRA</sequence>
<reference evidence="1" key="1">
    <citation type="journal article" date="2020" name="Fungal Divers.">
        <title>Resolving the Mortierellaceae phylogeny through synthesis of multi-gene phylogenetics and phylogenomics.</title>
        <authorList>
            <person name="Vandepol N."/>
            <person name="Liber J."/>
            <person name="Desiro A."/>
            <person name="Na H."/>
            <person name="Kennedy M."/>
            <person name="Barry K."/>
            <person name="Grigoriev I.V."/>
            <person name="Miller A.N."/>
            <person name="O'Donnell K."/>
            <person name="Stajich J.E."/>
            <person name="Bonito G."/>
        </authorList>
    </citation>
    <scope>NUCLEOTIDE SEQUENCE</scope>
    <source>
        <strain evidence="1">KOD1015</strain>
    </source>
</reference>
<gene>
    <name evidence="1" type="ORF">BGW38_000447</name>
</gene>
<dbReference type="Proteomes" id="UP000780801">
    <property type="component" value="Unassembled WGS sequence"/>
</dbReference>
<dbReference type="AlphaFoldDB" id="A0A9P6KHL9"/>
<name>A0A9P6KHL9_9FUNG</name>
<dbReference type="EMBL" id="JAABOA010000112">
    <property type="protein sequence ID" value="KAF9585849.1"/>
    <property type="molecule type" value="Genomic_DNA"/>
</dbReference>